<keyword evidence="5" id="KW-1185">Reference proteome</keyword>
<dbReference type="EMBL" id="MQWA01000001">
    <property type="protein sequence ID" value="PQJ28349.1"/>
    <property type="molecule type" value="Genomic_DNA"/>
</dbReference>
<dbReference type="Proteomes" id="UP000239907">
    <property type="component" value="Unassembled WGS sequence"/>
</dbReference>
<dbReference type="InterPro" id="IPR037459">
    <property type="entry name" value="RhgT-like"/>
</dbReference>
<gene>
    <name evidence="4" type="ORF">BSZ32_07365</name>
</gene>
<dbReference type="Gene3D" id="3.40.50.1110">
    <property type="entry name" value="SGNH hydrolase"/>
    <property type="match status" value="1"/>
</dbReference>
<dbReference type="Pfam" id="PF13472">
    <property type="entry name" value="Lipase_GDSL_2"/>
    <property type="match status" value="1"/>
</dbReference>
<dbReference type="PANTHER" id="PTHR43695">
    <property type="entry name" value="PUTATIVE (AFU_ORTHOLOGUE AFUA_2G17250)-RELATED"/>
    <property type="match status" value="1"/>
</dbReference>
<dbReference type="GO" id="GO:0016788">
    <property type="term" value="F:hydrolase activity, acting on ester bonds"/>
    <property type="evidence" value="ECO:0007669"/>
    <property type="project" value="UniProtKB-ARBA"/>
</dbReference>
<dbReference type="PANTHER" id="PTHR43695:SF1">
    <property type="entry name" value="RHAMNOGALACTURONAN ACETYLESTERASE"/>
    <property type="match status" value="1"/>
</dbReference>
<dbReference type="OrthoDB" id="9807041at2"/>
<comment type="similarity">
    <text evidence="1">Belongs to the 'GDSL' lipolytic enzyme family.</text>
</comment>
<evidence type="ECO:0000259" key="3">
    <source>
        <dbReference type="Pfam" id="PF13472"/>
    </source>
</evidence>
<evidence type="ECO:0000313" key="4">
    <source>
        <dbReference type="EMBL" id="PQJ28349.1"/>
    </source>
</evidence>
<dbReference type="RefSeq" id="WP_105042850.1">
    <property type="nucleotide sequence ID" value="NZ_MQWA01000001.1"/>
</dbReference>
<dbReference type="InterPro" id="IPR036514">
    <property type="entry name" value="SGNH_hydro_sf"/>
</dbReference>
<proteinExistence type="inferred from homology"/>
<feature type="domain" description="SGNH hydrolase-type esterase" evidence="3">
    <location>
        <begin position="34"/>
        <end position="206"/>
    </location>
</feature>
<name>A0A2S7U026_9BACT</name>
<accession>A0A2S7U026</accession>
<organism evidence="4 5">
    <name type="scientific">Rubritalea profundi</name>
    <dbReference type="NCBI Taxonomy" id="1658618"/>
    <lineage>
        <taxon>Bacteria</taxon>
        <taxon>Pseudomonadati</taxon>
        <taxon>Verrucomicrobiota</taxon>
        <taxon>Verrucomicrobiia</taxon>
        <taxon>Verrucomicrobiales</taxon>
        <taxon>Rubritaleaceae</taxon>
        <taxon>Rubritalea</taxon>
    </lineage>
</organism>
<sequence length="228" mass="25023">MLRKSKIRIALLFSYILVMQVVAAQEKTLIIGLIGDSTVASTYGWGPALAAEVNDHVKVLNYAKNGATLDSLSKKLDTLIKQKPDYVLIQFGHNDMKRYETNAYGEKLKDYVERVTDGGSKAIVLSSVTRRNFDENGKIAPRIIKGDRSLPAFAQAAQAVAKETKVPFIDLNSISIEHHNKIGPDASAAYNFTDTDTTHFSKKGAKAIADLIIKELKAAAPELVNYLN</sequence>
<comment type="caution">
    <text evidence="4">The sequence shown here is derived from an EMBL/GenBank/DDBJ whole genome shotgun (WGS) entry which is preliminary data.</text>
</comment>
<evidence type="ECO:0000313" key="5">
    <source>
        <dbReference type="Proteomes" id="UP000239907"/>
    </source>
</evidence>
<dbReference type="InterPro" id="IPR013830">
    <property type="entry name" value="SGNH_hydro"/>
</dbReference>
<reference evidence="4 5" key="1">
    <citation type="submission" date="2016-12" db="EMBL/GenBank/DDBJ databases">
        <title>Study of bacterial adaptation to deep sea.</title>
        <authorList>
            <person name="Song J."/>
            <person name="Yoshizawa S."/>
            <person name="Kogure K."/>
        </authorList>
    </citation>
    <scope>NUCLEOTIDE SEQUENCE [LARGE SCALE GENOMIC DNA]</scope>
    <source>
        <strain evidence="4 5">SAORIC-165</strain>
    </source>
</reference>
<dbReference type="AlphaFoldDB" id="A0A2S7U026"/>
<dbReference type="SUPFAM" id="SSF52266">
    <property type="entry name" value="SGNH hydrolase"/>
    <property type="match status" value="1"/>
</dbReference>
<protein>
    <recommendedName>
        <fullName evidence="3">SGNH hydrolase-type esterase domain-containing protein</fullName>
    </recommendedName>
</protein>
<keyword evidence="2" id="KW-0378">Hydrolase</keyword>
<evidence type="ECO:0000256" key="1">
    <source>
        <dbReference type="ARBA" id="ARBA00008668"/>
    </source>
</evidence>
<evidence type="ECO:0000256" key="2">
    <source>
        <dbReference type="ARBA" id="ARBA00022801"/>
    </source>
</evidence>